<evidence type="ECO:0000256" key="3">
    <source>
        <dbReference type="ARBA" id="ARBA00029447"/>
    </source>
</evidence>
<dbReference type="GO" id="GO:0006935">
    <property type="term" value="P:chemotaxis"/>
    <property type="evidence" value="ECO:0007669"/>
    <property type="project" value="InterPro"/>
</dbReference>
<dbReference type="Proteomes" id="UP000030081">
    <property type="component" value="Plasmid p319"/>
</dbReference>
<evidence type="ECO:0000313" key="8">
    <source>
        <dbReference type="EMBL" id="AIW22904.1"/>
    </source>
</evidence>
<comment type="subcellular location">
    <subcellularLocation>
        <location evidence="1">Membrane</location>
    </subcellularLocation>
</comment>
<dbReference type="InterPro" id="IPR004090">
    <property type="entry name" value="Chemotax_Me-accpt_rcpt"/>
</dbReference>
<comment type="similarity">
    <text evidence="3">Belongs to the methyl-accepting chemotaxis (MCP) protein family.</text>
</comment>
<dbReference type="CDD" id="cd06225">
    <property type="entry name" value="HAMP"/>
    <property type="match status" value="1"/>
</dbReference>
<evidence type="ECO:0000313" key="9">
    <source>
        <dbReference type="Proteomes" id="UP000030081"/>
    </source>
</evidence>
<sequence length="633" mass="68719">MNTLSGFKNRIITVVVVLLFSALSVATYLSYSQLSRAISGHIYQQSMLELELASNSIERWVHGVQRGIENSAPDFAIPHTDEQVALMVEQVTHSLQVSSLYVVFTDGRSFSEHGLQHDLSHVSTDWFAKARQTGRAFMRPIHTDQNGAPELSLVVPFHSQGQVKGALLANIDLTSLSEFVESPPFEGAMMGIYTDEALTIASNGEVDVPGQTRLSDFSELVPLTQAMLSQPSGQLDYQLGGIEKVAFFRALPLSPELKLHLLVGVNKSLAYANLDQATHQALWTAGGLQITMLAILLVVLNLSYRPILALKATIQDLSQGEADLTRRLRVDSQDDLGQIAEAVNAFITRLQTLMKEVARSTDSISHEIDTLKNQTQHSDRMLASHAHETSQVVTAINELSSTANSVASSASQTAAFTRTTQEQAEQSRDVVGEAVVSVEALVADVASMEAHIQAMSEDSVMIASVLSVIGEIAEQTNLLALNAAIEAARAGEQGRGFAVVADEVRALAARTQQSTSEIRVMLDKLNDGSRITVEAMTQTKQRCQATAANTANVNQRLDSVSLSIDQINDLSAEISTAAEQQHVVTEEVSHNMVTIHDIIQTLTQSSQETLTRTGNLDRTNQQLRAVVGQFKVD</sequence>
<accession>A0AAN0SHZ0</accession>
<dbReference type="EMBL" id="CP009620">
    <property type="protein sequence ID" value="AIW22904.1"/>
    <property type="molecule type" value="Genomic_DNA"/>
</dbReference>
<dbReference type="SMART" id="SM00283">
    <property type="entry name" value="MA"/>
    <property type="match status" value="1"/>
</dbReference>
<dbReference type="InterPro" id="IPR003660">
    <property type="entry name" value="HAMP_dom"/>
</dbReference>
<dbReference type="InterPro" id="IPR004089">
    <property type="entry name" value="MCPsignal_dom"/>
</dbReference>
<dbReference type="GO" id="GO:0007165">
    <property type="term" value="P:signal transduction"/>
    <property type="evidence" value="ECO:0007669"/>
    <property type="project" value="UniProtKB-KW"/>
</dbReference>
<dbReference type="SMART" id="SM00304">
    <property type="entry name" value="HAMP"/>
    <property type="match status" value="2"/>
</dbReference>
<reference evidence="8 9" key="1">
    <citation type="submission" date="2014-10" db="EMBL/GenBank/DDBJ databases">
        <title>The Complete Genome Sequence for the Shellfish Pathogen Vibrio coralliilyticus RE98 Isolated from a Shellfish Hatchery.</title>
        <authorList>
            <person name="Richards G.P."/>
            <person name="Bono J.L."/>
            <person name="Watson M.A."/>
            <person name="Needleman D.S."/>
        </authorList>
    </citation>
    <scope>NUCLEOTIDE SEQUENCE [LARGE SCALE GENOMIC DNA]</scope>
    <source>
        <strain evidence="8 9">RE98</strain>
        <plasmid evidence="8 9">p319</plasmid>
    </source>
</reference>
<dbReference type="PANTHER" id="PTHR32089">
    <property type="entry name" value="METHYL-ACCEPTING CHEMOTAXIS PROTEIN MCPB"/>
    <property type="match status" value="1"/>
</dbReference>
<keyword evidence="5" id="KW-0812">Transmembrane</keyword>
<feature type="domain" description="HAMP" evidence="7">
    <location>
        <begin position="305"/>
        <end position="355"/>
    </location>
</feature>
<evidence type="ECO:0000259" key="7">
    <source>
        <dbReference type="PROSITE" id="PS50885"/>
    </source>
</evidence>
<dbReference type="AlphaFoldDB" id="A0AAN0SHZ0"/>
<keyword evidence="9" id="KW-1185">Reference proteome</keyword>
<organism evidence="8 9">
    <name type="scientific">Vibrio coralliilyticus</name>
    <dbReference type="NCBI Taxonomy" id="190893"/>
    <lineage>
        <taxon>Bacteria</taxon>
        <taxon>Pseudomonadati</taxon>
        <taxon>Pseudomonadota</taxon>
        <taxon>Gammaproteobacteria</taxon>
        <taxon>Vibrionales</taxon>
        <taxon>Vibrionaceae</taxon>
        <taxon>Vibrio</taxon>
    </lineage>
</organism>
<evidence type="ECO:0000256" key="1">
    <source>
        <dbReference type="ARBA" id="ARBA00004370"/>
    </source>
</evidence>
<dbReference type="RefSeq" id="WP_043011831.1">
    <property type="nucleotide sequence ID" value="NZ_CP009620.1"/>
</dbReference>
<dbReference type="CDD" id="cd18773">
    <property type="entry name" value="PDC1_HK_sensor"/>
    <property type="match status" value="1"/>
</dbReference>
<dbReference type="PROSITE" id="PS50885">
    <property type="entry name" value="HAMP"/>
    <property type="match status" value="1"/>
</dbReference>
<dbReference type="Gene3D" id="1.10.287.950">
    <property type="entry name" value="Methyl-accepting chemotaxis protein"/>
    <property type="match status" value="1"/>
</dbReference>
<dbReference type="KEGG" id="vcy:IX92_28110"/>
<feature type="transmembrane region" description="Helical" evidence="5">
    <location>
        <begin position="12"/>
        <end position="31"/>
    </location>
</feature>
<keyword evidence="5" id="KW-1133">Transmembrane helix</keyword>
<dbReference type="Pfam" id="PF00672">
    <property type="entry name" value="HAMP"/>
    <property type="match status" value="1"/>
</dbReference>
<dbReference type="PRINTS" id="PR00260">
    <property type="entry name" value="CHEMTRNSDUCR"/>
</dbReference>
<evidence type="ECO:0000259" key="6">
    <source>
        <dbReference type="PROSITE" id="PS50111"/>
    </source>
</evidence>
<evidence type="ECO:0000256" key="2">
    <source>
        <dbReference type="ARBA" id="ARBA00023224"/>
    </source>
</evidence>
<proteinExistence type="inferred from homology"/>
<feature type="domain" description="Methyl-accepting transducer" evidence="6">
    <location>
        <begin position="360"/>
        <end position="596"/>
    </location>
</feature>
<keyword evidence="2 4" id="KW-0807">Transducer</keyword>
<evidence type="ECO:0000256" key="4">
    <source>
        <dbReference type="PROSITE-ProRule" id="PRU00284"/>
    </source>
</evidence>
<feature type="transmembrane region" description="Helical" evidence="5">
    <location>
        <begin position="281"/>
        <end position="302"/>
    </location>
</feature>
<keyword evidence="5" id="KW-0472">Membrane</keyword>
<dbReference type="PANTHER" id="PTHR32089:SF55">
    <property type="entry name" value="METHYL ACCEPTING SENSORY TRANSDUCER WITH CACHE_2 SMALL MOLECULE BINDING DOMAIN"/>
    <property type="match status" value="1"/>
</dbReference>
<evidence type="ECO:0000256" key="5">
    <source>
        <dbReference type="SAM" id="Phobius"/>
    </source>
</evidence>
<dbReference type="Gene3D" id="3.30.450.20">
    <property type="entry name" value="PAS domain"/>
    <property type="match status" value="2"/>
</dbReference>
<dbReference type="PROSITE" id="PS50111">
    <property type="entry name" value="CHEMOTAXIS_TRANSDUC_2"/>
    <property type="match status" value="1"/>
</dbReference>
<dbReference type="GO" id="GO:0004888">
    <property type="term" value="F:transmembrane signaling receptor activity"/>
    <property type="evidence" value="ECO:0007669"/>
    <property type="project" value="InterPro"/>
</dbReference>
<dbReference type="GO" id="GO:0016020">
    <property type="term" value="C:membrane"/>
    <property type="evidence" value="ECO:0007669"/>
    <property type="project" value="UniProtKB-SubCell"/>
</dbReference>
<name>A0AAN0SHZ0_9VIBR</name>
<keyword evidence="8" id="KW-0614">Plasmid</keyword>
<geneLocation type="plasmid" evidence="8 9">
    <name>p319</name>
</geneLocation>
<dbReference type="SUPFAM" id="SSF58104">
    <property type="entry name" value="Methyl-accepting chemotaxis protein (MCP) signaling domain"/>
    <property type="match status" value="1"/>
</dbReference>
<gene>
    <name evidence="8" type="ORF">IX92_28110</name>
</gene>
<dbReference type="FunFam" id="1.10.287.950:FF:000001">
    <property type="entry name" value="Methyl-accepting chemotaxis sensory transducer"/>
    <property type="match status" value="1"/>
</dbReference>
<dbReference type="Pfam" id="PF00015">
    <property type="entry name" value="MCPsignal"/>
    <property type="match status" value="1"/>
</dbReference>
<dbReference type="CDD" id="cd11386">
    <property type="entry name" value="MCP_signal"/>
    <property type="match status" value="1"/>
</dbReference>
<protein>
    <submittedName>
        <fullName evidence="8">Chemotaxis protein</fullName>
    </submittedName>
</protein>